<dbReference type="Gene3D" id="3.30.420.10">
    <property type="entry name" value="Ribonuclease H-like superfamily/Ribonuclease H"/>
    <property type="match status" value="1"/>
</dbReference>
<accession>A0A368GFH5</accession>
<evidence type="ECO:0000313" key="3">
    <source>
        <dbReference type="EMBL" id="RCN43143.1"/>
    </source>
</evidence>
<dbReference type="Proteomes" id="UP000252519">
    <property type="component" value="Unassembled WGS sequence"/>
</dbReference>
<evidence type="ECO:0000256" key="1">
    <source>
        <dbReference type="SAM" id="MobiDB-lite"/>
    </source>
</evidence>
<dbReference type="InterPro" id="IPR050951">
    <property type="entry name" value="Retrovirus_Pol_polyprotein"/>
</dbReference>
<feature type="region of interest" description="Disordered" evidence="1">
    <location>
        <begin position="183"/>
        <end position="213"/>
    </location>
</feature>
<dbReference type="GO" id="GO:0003676">
    <property type="term" value="F:nucleic acid binding"/>
    <property type="evidence" value="ECO:0007669"/>
    <property type="project" value="InterPro"/>
</dbReference>
<dbReference type="PANTHER" id="PTHR37984">
    <property type="entry name" value="PROTEIN CBG26694"/>
    <property type="match status" value="1"/>
</dbReference>
<reference evidence="3 4" key="1">
    <citation type="submission" date="2014-10" db="EMBL/GenBank/DDBJ databases">
        <title>Draft genome of the hookworm Ancylostoma caninum.</title>
        <authorList>
            <person name="Mitreva M."/>
        </authorList>
    </citation>
    <scope>NUCLEOTIDE SEQUENCE [LARGE SCALE GENOMIC DNA]</scope>
    <source>
        <strain evidence="3 4">Baltimore</strain>
    </source>
</reference>
<organism evidence="3 4">
    <name type="scientific">Ancylostoma caninum</name>
    <name type="common">Dog hookworm</name>
    <dbReference type="NCBI Taxonomy" id="29170"/>
    <lineage>
        <taxon>Eukaryota</taxon>
        <taxon>Metazoa</taxon>
        <taxon>Ecdysozoa</taxon>
        <taxon>Nematoda</taxon>
        <taxon>Chromadorea</taxon>
        <taxon>Rhabditida</taxon>
        <taxon>Rhabditina</taxon>
        <taxon>Rhabditomorpha</taxon>
        <taxon>Strongyloidea</taxon>
        <taxon>Ancylostomatidae</taxon>
        <taxon>Ancylostomatinae</taxon>
        <taxon>Ancylostoma</taxon>
    </lineage>
</organism>
<dbReference type="InterPro" id="IPR036397">
    <property type="entry name" value="RNaseH_sf"/>
</dbReference>
<dbReference type="STRING" id="29170.A0A368GFH5"/>
<sequence>MQYIVLPHADLVFKFSNDYLPHAHLTEQCKTLGNSYLTTSNQIYGIYGSESRIATRLRQRIHPDVIGPLHRAFDGNKFITLFIGLFSKFIIAEPIADQKANTTAQIYMNRFVARFGPPEMLLTNRRCNCMSDRFRTLLRNLNIQHRTSTPYHHESNEQVERAYRTIQEQIVQKKLEFSRILPEQKGQMDQNSSPNWNQTYSECGTDEDEGFRH</sequence>
<evidence type="ECO:0000259" key="2">
    <source>
        <dbReference type="PROSITE" id="PS50994"/>
    </source>
</evidence>
<dbReference type="InterPro" id="IPR001584">
    <property type="entry name" value="Integrase_cat-core"/>
</dbReference>
<proteinExistence type="predicted"/>
<gene>
    <name evidence="3" type="ORF">ANCCAN_10880</name>
</gene>
<dbReference type="Pfam" id="PF00665">
    <property type="entry name" value="rve"/>
    <property type="match status" value="1"/>
</dbReference>
<dbReference type="AlphaFoldDB" id="A0A368GFH5"/>
<dbReference type="OrthoDB" id="5832112at2759"/>
<dbReference type="SUPFAM" id="SSF53098">
    <property type="entry name" value="Ribonuclease H-like"/>
    <property type="match status" value="1"/>
</dbReference>
<feature type="compositionally biased region" description="Polar residues" evidence="1">
    <location>
        <begin position="187"/>
        <end position="202"/>
    </location>
</feature>
<dbReference type="PROSITE" id="PS50994">
    <property type="entry name" value="INTEGRASE"/>
    <property type="match status" value="1"/>
</dbReference>
<name>A0A368GFH5_ANCCA</name>
<protein>
    <submittedName>
        <fullName evidence="3">Integrase core domain protein</fullName>
    </submittedName>
</protein>
<dbReference type="EMBL" id="JOJR01000168">
    <property type="protein sequence ID" value="RCN43143.1"/>
    <property type="molecule type" value="Genomic_DNA"/>
</dbReference>
<dbReference type="GO" id="GO:0015074">
    <property type="term" value="P:DNA integration"/>
    <property type="evidence" value="ECO:0007669"/>
    <property type="project" value="InterPro"/>
</dbReference>
<feature type="domain" description="Integrase catalytic" evidence="2">
    <location>
        <begin position="53"/>
        <end position="170"/>
    </location>
</feature>
<keyword evidence="4" id="KW-1185">Reference proteome</keyword>
<evidence type="ECO:0000313" key="4">
    <source>
        <dbReference type="Proteomes" id="UP000252519"/>
    </source>
</evidence>
<dbReference type="PANTHER" id="PTHR37984:SF5">
    <property type="entry name" value="PROTEIN NYNRIN-LIKE"/>
    <property type="match status" value="1"/>
</dbReference>
<feature type="compositionally biased region" description="Acidic residues" evidence="1">
    <location>
        <begin position="204"/>
        <end position="213"/>
    </location>
</feature>
<comment type="caution">
    <text evidence="3">The sequence shown here is derived from an EMBL/GenBank/DDBJ whole genome shotgun (WGS) entry which is preliminary data.</text>
</comment>
<dbReference type="InterPro" id="IPR012337">
    <property type="entry name" value="RNaseH-like_sf"/>
</dbReference>